<dbReference type="AlphaFoldDB" id="A0A850PXU0"/>
<dbReference type="SUPFAM" id="SSF46894">
    <property type="entry name" value="C-terminal effector domain of the bipartite response regulators"/>
    <property type="match status" value="1"/>
</dbReference>
<dbReference type="InterPro" id="IPR016032">
    <property type="entry name" value="Sig_transdc_resp-reg_C-effctor"/>
</dbReference>
<dbReference type="CDD" id="cd06170">
    <property type="entry name" value="LuxR_C_like"/>
    <property type="match status" value="1"/>
</dbReference>
<keyword evidence="3" id="KW-1185">Reference proteome</keyword>
<sequence>MVAGDWQPDIPAVTIGRPRIGGAVTARPAVLDRLQKAAGGDLVVMTAPAGYGKTAAAALWDDADERPFAWVRLDYLDEDPVHLLLHIATAVVELRGGDDGVLRYLRGPGRCPLTHLVPAVVQLLATSGPLVLVLDETHEVNAPDAVGALQVLIDAVPLSTTVALLGRFQLPLDLARRRLQQRVIQIGVDGLRFSSDEAAAVLASVGTPLDQATATAVVDLCEGWAAGLVLVAMALRDGVPVESITGRTSVVVDYLVEEVLKRLDPDTVTFLLESSVLDRFCAEQLDAVLERDDSGQMLESLWSSGNMFLIPLDQQRVWFRYHRLFGDVLRSRFRVTARRRFRHVASRAAELLERSGDIESALLKALDADDRARAAALVNREAVRLGFDGRAGVLARRLALLDARTFAEHPDAAVARAWLGVTTGDAELIQRSLMLAHRADTGQPLADGTPSVKVAAALISSLIGVNGVNDVIRHADVVLAAGDHLVNPWWGAATVMKGAAESMLGNVSRARTLLESALPVTDDIPGFQAAALAHLALMDLGSGDDEGAVATSDAARTIADKYDLCDVVPMVVVYAVSAVMSARVGDSAGARESVSITEKLLGRLGHLAGRTALMGHGLLAWTAAVIQDPELLSTHLDAAERARRREPDAVALLQRVDRVRAMAAGGARPLTAAELRLLPYLATHFSLQRIADELVVGRETTKSQATSIYRKLGVKSRAEAVSEARRVGLLAD</sequence>
<accession>A0A850PXU0</accession>
<dbReference type="GO" id="GO:0003677">
    <property type="term" value="F:DNA binding"/>
    <property type="evidence" value="ECO:0007669"/>
    <property type="project" value="InterPro"/>
</dbReference>
<dbReference type="InterPro" id="IPR000792">
    <property type="entry name" value="Tscrpt_reg_LuxR_C"/>
</dbReference>
<dbReference type="InterPro" id="IPR059106">
    <property type="entry name" value="WHD_MalT"/>
</dbReference>
<protein>
    <submittedName>
        <fullName evidence="2">Transcriptional regulator, LuxR family</fullName>
    </submittedName>
</protein>
<dbReference type="InterPro" id="IPR036388">
    <property type="entry name" value="WH-like_DNA-bd_sf"/>
</dbReference>
<organism evidence="2 3">
    <name type="scientific">Mycolicibacterium hippocampi</name>
    <dbReference type="NCBI Taxonomy" id="659824"/>
    <lineage>
        <taxon>Bacteria</taxon>
        <taxon>Bacillati</taxon>
        <taxon>Actinomycetota</taxon>
        <taxon>Actinomycetes</taxon>
        <taxon>Mycobacteriales</taxon>
        <taxon>Mycobacteriaceae</taxon>
        <taxon>Mycolicibacterium</taxon>
    </lineage>
</organism>
<dbReference type="InterPro" id="IPR027417">
    <property type="entry name" value="P-loop_NTPase"/>
</dbReference>
<reference evidence="2 3" key="1">
    <citation type="submission" date="2020-05" db="EMBL/GenBank/DDBJ databases">
        <title>Draft genome sequence of Mycobacterium hippocampi DL, isolated from European seabass, Dicentrarchus labrax, reared in fish farms.</title>
        <authorList>
            <person name="Stathopoulou P."/>
            <person name="Asimakis E."/>
            <person name="Tzokas K."/>
            <person name="Batargias C."/>
            <person name="Tsiamis G."/>
        </authorList>
    </citation>
    <scope>NUCLEOTIDE SEQUENCE [LARGE SCALE GENOMIC DNA]</scope>
    <source>
        <strain evidence="2 3">DL</strain>
    </source>
</reference>
<evidence type="ECO:0000259" key="1">
    <source>
        <dbReference type="PROSITE" id="PS50043"/>
    </source>
</evidence>
<dbReference type="SUPFAM" id="SSF52540">
    <property type="entry name" value="P-loop containing nucleoside triphosphate hydrolases"/>
    <property type="match status" value="1"/>
</dbReference>
<comment type="caution">
    <text evidence="2">The sequence shown here is derived from an EMBL/GenBank/DDBJ whole genome shotgun (WGS) entry which is preliminary data.</text>
</comment>
<dbReference type="Proteomes" id="UP000570517">
    <property type="component" value="Unassembled WGS sequence"/>
</dbReference>
<dbReference type="Pfam" id="PF25873">
    <property type="entry name" value="WHD_MalT"/>
    <property type="match status" value="1"/>
</dbReference>
<dbReference type="Pfam" id="PF00196">
    <property type="entry name" value="GerE"/>
    <property type="match status" value="1"/>
</dbReference>
<feature type="domain" description="HTH luxR-type" evidence="1">
    <location>
        <begin position="663"/>
        <end position="728"/>
    </location>
</feature>
<dbReference type="EMBL" id="JABFYL010000045">
    <property type="protein sequence ID" value="NVN52840.1"/>
    <property type="molecule type" value="Genomic_DNA"/>
</dbReference>
<evidence type="ECO:0000313" key="2">
    <source>
        <dbReference type="EMBL" id="NVN52840.1"/>
    </source>
</evidence>
<name>A0A850PXU0_9MYCO</name>
<dbReference type="GO" id="GO:0006355">
    <property type="term" value="P:regulation of DNA-templated transcription"/>
    <property type="evidence" value="ECO:0007669"/>
    <property type="project" value="InterPro"/>
</dbReference>
<gene>
    <name evidence="2" type="ORF">HLY00_4552</name>
</gene>
<dbReference type="Gene3D" id="1.10.10.10">
    <property type="entry name" value="Winged helix-like DNA-binding domain superfamily/Winged helix DNA-binding domain"/>
    <property type="match status" value="1"/>
</dbReference>
<evidence type="ECO:0000313" key="3">
    <source>
        <dbReference type="Proteomes" id="UP000570517"/>
    </source>
</evidence>
<proteinExistence type="predicted"/>
<dbReference type="SMART" id="SM00421">
    <property type="entry name" value="HTH_LUXR"/>
    <property type="match status" value="1"/>
</dbReference>
<dbReference type="RefSeq" id="WP_178361054.1">
    <property type="nucleotide sequence ID" value="NZ_JABFYL010000045.1"/>
</dbReference>
<dbReference type="PROSITE" id="PS50043">
    <property type="entry name" value="HTH_LUXR_2"/>
    <property type="match status" value="1"/>
</dbReference>